<evidence type="ECO:0000313" key="2">
    <source>
        <dbReference type="EMBL" id="KIU21487.1"/>
    </source>
</evidence>
<dbReference type="Proteomes" id="UP000032289">
    <property type="component" value="Unassembled WGS sequence"/>
</dbReference>
<reference evidence="2 3" key="1">
    <citation type="journal article" date="2015" name="Microbiology (Mosc.)">
        <title>Genomics of the Weissella cibaria species with an examination of its metabolic traits.</title>
        <authorList>
            <person name="Lynch K.M."/>
            <person name="Lucid A."/>
            <person name="Arendt E.K."/>
            <person name="Sleator R.D."/>
            <person name="Lucey B."/>
            <person name="Coffey A."/>
        </authorList>
    </citation>
    <scope>NUCLEOTIDE SEQUENCE [LARGE SCALE GENOMIC DNA]</scope>
    <source>
        <strain evidence="2 3">AB3b</strain>
    </source>
</reference>
<sequence>MMQIMTFTGSKGGVGKTTLVFNYAAWLAQHNYHVLLIDGDFQANLSAT</sequence>
<dbReference type="SUPFAM" id="SSF52540">
    <property type="entry name" value="P-loop containing nucleoside triphosphate hydrolases"/>
    <property type="match status" value="1"/>
</dbReference>
<dbReference type="Gene3D" id="3.40.50.300">
    <property type="entry name" value="P-loop containing nucleotide triphosphate hydrolases"/>
    <property type="match status" value="1"/>
</dbReference>
<dbReference type="PANTHER" id="PTHR13696:SF99">
    <property type="entry name" value="COBYRINIC ACID AC-DIAMIDE SYNTHASE"/>
    <property type="match status" value="1"/>
</dbReference>
<evidence type="ECO:0000259" key="1">
    <source>
        <dbReference type="Pfam" id="PF01656"/>
    </source>
</evidence>
<dbReference type="InterPro" id="IPR050678">
    <property type="entry name" value="DNA_Partitioning_ATPase"/>
</dbReference>
<comment type="caution">
    <text evidence="2">The sequence shown here is derived from an EMBL/GenBank/DDBJ whole genome shotgun (WGS) entry which is preliminary data.</text>
</comment>
<dbReference type="InterPro" id="IPR027417">
    <property type="entry name" value="P-loop_NTPase"/>
</dbReference>
<evidence type="ECO:0000313" key="3">
    <source>
        <dbReference type="Proteomes" id="UP000032289"/>
    </source>
</evidence>
<dbReference type="PANTHER" id="PTHR13696">
    <property type="entry name" value="P-LOOP CONTAINING NUCLEOSIDE TRIPHOSPHATE HYDROLASE"/>
    <property type="match status" value="1"/>
</dbReference>
<gene>
    <name evidence="2" type="ORF">ab3b_01963</name>
</gene>
<dbReference type="InterPro" id="IPR002586">
    <property type="entry name" value="CobQ/CobB/MinD/ParA_Nub-bd_dom"/>
</dbReference>
<protein>
    <submittedName>
        <fullName evidence="2">ParA-like protein</fullName>
    </submittedName>
</protein>
<organism evidence="2 3">
    <name type="scientific">Weissella cibaria</name>
    <dbReference type="NCBI Taxonomy" id="137591"/>
    <lineage>
        <taxon>Bacteria</taxon>
        <taxon>Bacillati</taxon>
        <taxon>Bacillota</taxon>
        <taxon>Bacilli</taxon>
        <taxon>Lactobacillales</taxon>
        <taxon>Lactobacillaceae</taxon>
        <taxon>Weissella</taxon>
    </lineage>
</organism>
<dbReference type="CDD" id="cd02042">
    <property type="entry name" value="ParAB_family"/>
    <property type="match status" value="1"/>
</dbReference>
<dbReference type="AlphaFoldDB" id="A0A0D1LSN8"/>
<feature type="domain" description="CobQ/CobB/MinD/ParA nucleotide binding" evidence="1">
    <location>
        <begin position="6"/>
        <end position="47"/>
    </location>
</feature>
<dbReference type="PATRIC" id="fig|137591.24.peg.1907"/>
<dbReference type="EMBL" id="JWHT01000048">
    <property type="protein sequence ID" value="KIU21487.1"/>
    <property type="molecule type" value="Genomic_DNA"/>
</dbReference>
<proteinExistence type="predicted"/>
<name>A0A0D1LSN8_9LACO</name>
<dbReference type="Pfam" id="PF01656">
    <property type="entry name" value="CbiA"/>
    <property type="match status" value="1"/>
</dbReference>
<accession>A0A0D1LSN8</accession>